<feature type="short sequence motif" description="Histidine triad motif" evidence="1">
    <location>
        <begin position="110"/>
        <end position="114"/>
    </location>
</feature>
<proteinExistence type="predicted"/>
<sequence length="157" mass="17172">MLLMTNEPAPTDCFVCGKHRDESLMPGGPVWHDELVVVSHLSPRAPGGSAAVYLGHLLVEPRRHAPGLADLTDAEAQRVGLWCTRAARRLREVGGAEHVYAAVIGDNVPHLHVHLLPRYPGTPREYWWERVDEWPDAPRGGESEAAALVARLSAAGR</sequence>
<dbReference type="Proteomes" id="UP000641386">
    <property type="component" value="Unassembled WGS sequence"/>
</dbReference>
<accession>A0A919E4U0</accession>
<dbReference type="Pfam" id="PF01230">
    <property type="entry name" value="HIT"/>
    <property type="match status" value="1"/>
</dbReference>
<dbReference type="InterPro" id="IPR011146">
    <property type="entry name" value="HIT-like"/>
</dbReference>
<feature type="domain" description="HIT" evidence="2">
    <location>
        <begin position="55"/>
        <end position="125"/>
    </location>
</feature>
<dbReference type="PANTHER" id="PTHR46648">
    <property type="entry name" value="HIT FAMILY PROTEIN 1"/>
    <property type="match status" value="1"/>
</dbReference>
<dbReference type="PROSITE" id="PS51084">
    <property type="entry name" value="HIT_2"/>
    <property type="match status" value="1"/>
</dbReference>
<dbReference type="EMBL" id="BNBC01000066">
    <property type="protein sequence ID" value="GHF13937.1"/>
    <property type="molecule type" value="Genomic_DNA"/>
</dbReference>
<gene>
    <name evidence="3" type="ORF">GCM10014715_81790</name>
</gene>
<dbReference type="InterPro" id="IPR036265">
    <property type="entry name" value="HIT-like_sf"/>
</dbReference>
<keyword evidence="4" id="KW-1185">Reference proteome</keyword>
<dbReference type="PANTHER" id="PTHR46648:SF1">
    <property type="entry name" value="ADENOSINE 5'-MONOPHOSPHORAMIDASE HNT1"/>
    <property type="match status" value="1"/>
</dbReference>
<name>A0A919E4U0_9ACTN</name>
<organism evidence="3 4">
    <name type="scientific">Streptomyces spiralis</name>
    <dbReference type="NCBI Taxonomy" id="66376"/>
    <lineage>
        <taxon>Bacteria</taxon>
        <taxon>Bacillati</taxon>
        <taxon>Actinomycetota</taxon>
        <taxon>Actinomycetes</taxon>
        <taxon>Kitasatosporales</taxon>
        <taxon>Streptomycetaceae</taxon>
        <taxon>Streptomyces</taxon>
    </lineage>
</organism>
<reference evidence="3" key="2">
    <citation type="submission" date="2020-09" db="EMBL/GenBank/DDBJ databases">
        <authorList>
            <person name="Sun Q."/>
            <person name="Ohkuma M."/>
        </authorList>
    </citation>
    <scope>NUCLEOTIDE SEQUENCE</scope>
    <source>
        <strain evidence="3">JCM 3302</strain>
    </source>
</reference>
<evidence type="ECO:0000313" key="3">
    <source>
        <dbReference type="EMBL" id="GHF13937.1"/>
    </source>
</evidence>
<dbReference type="SUPFAM" id="SSF54197">
    <property type="entry name" value="HIT-like"/>
    <property type="match status" value="1"/>
</dbReference>
<evidence type="ECO:0000259" key="2">
    <source>
        <dbReference type="PROSITE" id="PS51084"/>
    </source>
</evidence>
<dbReference type="GO" id="GO:0003824">
    <property type="term" value="F:catalytic activity"/>
    <property type="evidence" value="ECO:0007669"/>
    <property type="project" value="InterPro"/>
</dbReference>
<dbReference type="Gene3D" id="3.30.428.10">
    <property type="entry name" value="HIT-like"/>
    <property type="match status" value="1"/>
</dbReference>
<reference evidence="3" key="1">
    <citation type="journal article" date="2014" name="Int. J. Syst. Evol. Microbiol.">
        <title>Complete genome sequence of Corynebacterium casei LMG S-19264T (=DSM 44701T), isolated from a smear-ripened cheese.</title>
        <authorList>
            <consortium name="US DOE Joint Genome Institute (JGI-PGF)"/>
            <person name="Walter F."/>
            <person name="Albersmeier A."/>
            <person name="Kalinowski J."/>
            <person name="Ruckert C."/>
        </authorList>
    </citation>
    <scope>NUCLEOTIDE SEQUENCE</scope>
    <source>
        <strain evidence="3">JCM 3302</strain>
    </source>
</reference>
<dbReference type="AlphaFoldDB" id="A0A919E4U0"/>
<comment type="caution">
    <text evidence="3">The sequence shown here is derived from an EMBL/GenBank/DDBJ whole genome shotgun (WGS) entry which is preliminary data.</text>
</comment>
<dbReference type="InterPro" id="IPR001310">
    <property type="entry name" value="Histidine_triad_HIT"/>
</dbReference>
<dbReference type="GO" id="GO:0009117">
    <property type="term" value="P:nucleotide metabolic process"/>
    <property type="evidence" value="ECO:0007669"/>
    <property type="project" value="TreeGrafter"/>
</dbReference>
<evidence type="ECO:0000313" key="4">
    <source>
        <dbReference type="Proteomes" id="UP000641386"/>
    </source>
</evidence>
<evidence type="ECO:0000256" key="1">
    <source>
        <dbReference type="PROSITE-ProRule" id="PRU00464"/>
    </source>
</evidence>
<protein>
    <submittedName>
        <fullName evidence="3">HIT family protein</fullName>
    </submittedName>
</protein>